<dbReference type="EMBL" id="CP102290">
    <property type="protein sequence ID" value="UWP58353.1"/>
    <property type="molecule type" value="Genomic_DNA"/>
</dbReference>
<dbReference type="PANTHER" id="PTHR39193">
    <property type="entry name" value="5-DEOXY-GLUCURONATE ISOMERASE"/>
    <property type="match status" value="1"/>
</dbReference>
<evidence type="ECO:0000313" key="2">
    <source>
        <dbReference type="EMBL" id="UWP58353.1"/>
    </source>
</evidence>
<gene>
    <name evidence="2" type="ORF">NQ502_13295</name>
</gene>
<proteinExistence type="predicted"/>
<dbReference type="SUPFAM" id="SSF51182">
    <property type="entry name" value="RmlC-like cupins"/>
    <property type="match status" value="1"/>
</dbReference>
<dbReference type="InterPro" id="IPR024203">
    <property type="entry name" value="Deoxy-glucuronate_isom_IolB"/>
</dbReference>
<protein>
    <submittedName>
        <fullName evidence="2">5-deoxy-glucuronate isomerase</fullName>
    </submittedName>
</protein>
<dbReference type="Gene3D" id="2.60.120.10">
    <property type="entry name" value="Jelly Rolls"/>
    <property type="match status" value="2"/>
</dbReference>
<dbReference type="InterPro" id="IPR021120">
    <property type="entry name" value="KduI/IolB_isomerase"/>
</dbReference>
<evidence type="ECO:0000313" key="3">
    <source>
        <dbReference type="Proteomes" id="UP001060164"/>
    </source>
</evidence>
<dbReference type="PANTHER" id="PTHR39193:SF1">
    <property type="entry name" value="5-DEOXY-GLUCURONATE ISOMERASE"/>
    <property type="match status" value="1"/>
</dbReference>
<sequence>MGKDFGYPAWSADGEQIVTEYEGDYSDMLMDIRLFRMNLGSVKTLRKPEEETAVLLLQGNISLAWDGQVQQVSRKDVWTEGLWCLHVCKNVEITVTAKSDDVELLIQSTHNNRTFPSKLYGPEDAPWIERCHGKYGDTAKRKVSTIFDYESAPYSNMVIGEIMNEPGNWCGYLPHTHPQPEVYYFKFERPEGFGASFVGEDVYYIKDGSFSAIPGGKTHPQSAAPGYRMFIVWMIRHFDDNPWTVGTYDERFTWLDEV</sequence>
<dbReference type="GO" id="GO:0016853">
    <property type="term" value="F:isomerase activity"/>
    <property type="evidence" value="ECO:0007669"/>
    <property type="project" value="UniProtKB-KW"/>
</dbReference>
<accession>A0ABY5VFU1</accession>
<name>A0ABY5VFU1_9FIRM</name>
<reference evidence="2" key="1">
    <citation type="journal article" date="2022" name="Cell">
        <title>Design, construction, and in vivo augmentation of a complex gut microbiome.</title>
        <authorList>
            <person name="Cheng A.G."/>
            <person name="Ho P.Y."/>
            <person name="Aranda-Diaz A."/>
            <person name="Jain S."/>
            <person name="Yu F.B."/>
            <person name="Meng X."/>
            <person name="Wang M."/>
            <person name="Iakiviak M."/>
            <person name="Nagashima K."/>
            <person name="Zhao A."/>
            <person name="Murugkar P."/>
            <person name="Patil A."/>
            <person name="Atabakhsh K."/>
            <person name="Weakley A."/>
            <person name="Yan J."/>
            <person name="Brumbaugh A.R."/>
            <person name="Higginbottom S."/>
            <person name="Dimas A."/>
            <person name="Shiver A.L."/>
            <person name="Deutschbauer A."/>
            <person name="Neff N."/>
            <person name="Sonnenburg J.L."/>
            <person name="Huang K.C."/>
            <person name="Fischbach M.A."/>
        </authorList>
    </citation>
    <scope>NUCLEOTIDE SEQUENCE</scope>
    <source>
        <strain evidence="2">DSM 19829</strain>
    </source>
</reference>
<dbReference type="InterPro" id="IPR011051">
    <property type="entry name" value="RmlC_Cupin_sf"/>
</dbReference>
<dbReference type="Pfam" id="PF04962">
    <property type="entry name" value="KduI"/>
    <property type="match status" value="1"/>
</dbReference>
<keyword evidence="3" id="KW-1185">Reference proteome</keyword>
<dbReference type="InterPro" id="IPR014710">
    <property type="entry name" value="RmlC-like_jellyroll"/>
</dbReference>
<dbReference type="PIRSF" id="PIRSF036628">
    <property type="entry name" value="IolB"/>
    <property type="match status" value="1"/>
</dbReference>
<keyword evidence="1 2" id="KW-0413">Isomerase</keyword>
<organism evidence="2 3">
    <name type="scientific">Ruminococcus gauvreauii</name>
    <dbReference type="NCBI Taxonomy" id="438033"/>
    <lineage>
        <taxon>Bacteria</taxon>
        <taxon>Bacillati</taxon>
        <taxon>Bacillota</taxon>
        <taxon>Clostridia</taxon>
        <taxon>Eubacteriales</taxon>
        <taxon>Oscillospiraceae</taxon>
        <taxon>Ruminococcus</taxon>
    </lineage>
</organism>
<dbReference type="Proteomes" id="UP001060164">
    <property type="component" value="Chromosome"/>
</dbReference>
<dbReference type="RefSeq" id="WP_028528148.1">
    <property type="nucleotide sequence ID" value="NZ_CABLBR010000008.1"/>
</dbReference>
<evidence type="ECO:0000256" key="1">
    <source>
        <dbReference type="ARBA" id="ARBA00023235"/>
    </source>
</evidence>